<proteinExistence type="predicted"/>
<protein>
    <submittedName>
        <fullName evidence="1">1067_t:CDS:1</fullName>
    </submittedName>
</protein>
<gene>
    <name evidence="1" type="ORF">SCALOS_LOCUS6228</name>
</gene>
<evidence type="ECO:0000313" key="2">
    <source>
        <dbReference type="Proteomes" id="UP000789860"/>
    </source>
</evidence>
<evidence type="ECO:0000313" key="1">
    <source>
        <dbReference type="EMBL" id="CAG8581655.1"/>
    </source>
</evidence>
<reference evidence="1" key="1">
    <citation type="submission" date="2021-06" db="EMBL/GenBank/DDBJ databases">
        <authorList>
            <person name="Kallberg Y."/>
            <person name="Tangrot J."/>
            <person name="Rosling A."/>
        </authorList>
    </citation>
    <scope>NUCLEOTIDE SEQUENCE</scope>
    <source>
        <strain evidence="1">AU212A</strain>
    </source>
</reference>
<dbReference type="Proteomes" id="UP000789860">
    <property type="component" value="Unassembled WGS sequence"/>
</dbReference>
<name>A0ACA9MDD5_9GLOM</name>
<sequence>KKAYGDWGIDEVLKKFFTPRRIFHKMVYRRFPESHLTDRPLH</sequence>
<comment type="caution">
    <text evidence="1">The sequence shown here is derived from an EMBL/GenBank/DDBJ whole genome shotgun (WGS) entry which is preliminary data.</text>
</comment>
<feature type="non-terminal residue" evidence="1">
    <location>
        <position position="1"/>
    </location>
</feature>
<organism evidence="1 2">
    <name type="scientific">Scutellospora calospora</name>
    <dbReference type="NCBI Taxonomy" id="85575"/>
    <lineage>
        <taxon>Eukaryota</taxon>
        <taxon>Fungi</taxon>
        <taxon>Fungi incertae sedis</taxon>
        <taxon>Mucoromycota</taxon>
        <taxon>Glomeromycotina</taxon>
        <taxon>Glomeromycetes</taxon>
        <taxon>Diversisporales</taxon>
        <taxon>Gigasporaceae</taxon>
        <taxon>Scutellospora</taxon>
    </lineage>
</organism>
<dbReference type="EMBL" id="CAJVPM010011504">
    <property type="protein sequence ID" value="CAG8581655.1"/>
    <property type="molecule type" value="Genomic_DNA"/>
</dbReference>
<accession>A0ACA9MDD5</accession>
<keyword evidence="2" id="KW-1185">Reference proteome</keyword>